<reference evidence="2" key="1">
    <citation type="journal article" date="2019" name="Int. J. Syst. Evol. Microbiol.">
        <title>The Global Catalogue of Microorganisms (GCM) 10K type strain sequencing project: providing services to taxonomists for standard genome sequencing and annotation.</title>
        <authorList>
            <consortium name="The Broad Institute Genomics Platform"/>
            <consortium name="The Broad Institute Genome Sequencing Center for Infectious Disease"/>
            <person name="Wu L."/>
            <person name="Ma J."/>
        </authorList>
    </citation>
    <scope>NUCLEOTIDE SEQUENCE [LARGE SCALE GENOMIC DNA]</scope>
    <source>
        <strain evidence="2">CCUG 15531</strain>
    </source>
</reference>
<protein>
    <submittedName>
        <fullName evidence="1">Uncharacterized protein</fullName>
    </submittedName>
</protein>
<evidence type="ECO:0000313" key="1">
    <source>
        <dbReference type="EMBL" id="MFD1778263.1"/>
    </source>
</evidence>
<dbReference type="EMBL" id="JBHUEK010000008">
    <property type="protein sequence ID" value="MFD1778263.1"/>
    <property type="molecule type" value="Genomic_DNA"/>
</dbReference>
<keyword evidence="2" id="KW-1185">Reference proteome</keyword>
<gene>
    <name evidence="1" type="ORF">ACFSFW_06250</name>
</gene>
<comment type="caution">
    <text evidence="1">The sequence shown here is derived from an EMBL/GenBank/DDBJ whole genome shotgun (WGS) entry which is preliminary data.</text>
</comment>
<sequence>MSKFEKEIERFVADYYKDHDEAKAKLDKWSAETEKGLNELDKQAGEFEKGLETRMEKLDQWFTKKQQELDKNLEG</sequence>
<name>A0ABW4MK34_9BACI</name>
<evidence type="ECO:0000313" key="2">
    <source>
        <dbReference type="Proteomes" id="UP001597227"/>
    </source>
</evidence>
<accession>A0ABW4MK34</accession>
<dbReference type="Proteomes" id="UP001597227">
    <property type="component" value="Unassembled WGS sequence"/>
</dbReference>
<dbReference type="RefSeq" id="WP_304212916.1">
    <property type="nucleotide sequence ID" value="NZ_JBHUEK010000008.1"/>
</dbReference>
<organism evidence="1 2">
    <name type="scientific">Fredinandcohnia salidurans</name>
    <dbReference type="NCBI Taxonomy" id="2595041"/>
    <lineage>
        <taxon>Bacteria</taxon>
        <taxon>Bacillati</taxon>
        <taxon>Bacillota</taxon>
        <taxon>Bacilli</taxon>
        <taxon>Bacillales</taxon>
        <taxon>Bacillaceae</taxon>
        <taxon>Fredinandcohnia</taxon>
    </lineage>
</organism>
<proteinExistence type="predicted"/>